<keyword evidence="3" id="KW-1185">Reference proteome</keyword>
<dbReference type="EMBL" id="JANEYF010004722">
    <property type="protein sequence ID" value="KAJ8930218.1"/>
    <property type="molecule type" value="Genomic_DNA"/>
</dbReference>
<evidence type="ECO:0000256" key="1">
    <source>
        <dbReference type="SAM" id="MobiDB-lite"/>
    </source>
</evidence>
<sequence>MSRIDGDNNAAKKEIATTRRETSGRPPLLINDQTRICFNWNVSILNEITAIENDPTCLRLNVLTQTSSHSCAICDAVENLQKLTIQCRVIVFVTKNIYISECVRVCQQHLDENNMLIGQLMAGLRLNFKISKLPKTSSWIKNVPELERSGDKVFCKSCAKIIVYEEKFQVDQHLKTSIRKAKLQKIKSGPVKQSVKITYQNVGNQIRSETEVFHQDLCKALVAALNKLRNTQFKEFLQKYCNQNIHEEYTIRKKNVHAVYKMVIQEIKVSLDNDSFYIIVDESTDTYGRNIAHLIIGALQKNNP</sequence>
<dbReference type="Proteomes" id="UP001162156">
    <property type="component" value="Unassembled WGS sequence"/>
</dbReference>
<feature type="region of interest" description="Disordered" evidence="1">
    <location>
        <begin position="1"/>
        <end position="26"/>
    </location>
</feature>
<feature type="compositionally biased region" description="Basic and acidic residues" evidence="1">
    <location>
        <begin position="1"/>
        <end position="23"/>
    </location>
</feature>
<evidence type="ECO:0000313" key="2">
    <source>
        <dbReference type="EMBL" id="KAJ8930218.1"/>
    </source>
</evidence>
<reference evidence="2" key="1">
    <citation type="journal article" date="2023" name="Insect Mol. Biol.">
        <title>Genome sequencing provides insights into the evolution of gene families encoding plant cell wall-degrading enzymes in longhorned beetles.</title>
        <authorList>
            <person name="Shin N.R."/>
            <person name="Okamura Y."/>
            <person name="Kirsch R."/>
            <person name="Pauchet Y."/>
        </authorList>
    </citation>
    <scope>NUCLEOTIDE SEQUENCE</scope>
    <source>
        <strain evidence="2">RBIC_L_NR</strain>
    </source>
</reference>
<name>A0AAV8WUB2_9CUCU</name>
<evidence type="ECO:0000313" key="3">
    <source>
        <dbReference type="Proteomes" id="UP001162156"/>
    </source>
</evidence>
<protein>
    <recommendedName>
        <fullName evidence="4">DUF4371 domain-containing protein</fullName>
    </recommendedName>
</protein>
<evidence type="ECO:0008006" key="4">
    <source>
        <dbReference type="Google" id="ProtNLM"/>
    </source>
</evidence>
<organism evidence="2 3">
    <name type="scientific">Rhamnusium bicolor</name>
    <dbReference type="NCBI Taxonomy" id="1586634"/>
    <lineage>
        <taxon>Eukaryota</taxon>
        <taxon>Metazoa</taxon>
        <taxon>Ecdysozoa</taxon>
        <taxon>Arthropoda</taxon>
        <taxon>Hexapoda</taxon>
        <taxon>Insecta</taxon>
        <taxon>Pterygota</taxon>
        <taxon>Neoptera</taxon>
        <taxon>Endopterygota</taxon>
        <taxon>Coleoptera</taxon>
        <taxon>Polyphaga</taxon>
        <taxon>Cucujiformia</taxon>
        <taxon>Chrysomeloidea</taxon>
        <taxon>Cerambycidae</taxon>
        <taxon>Lepturinae</taxon>
        <taxon>Rhagiini</taxon>
        <taxon>Rhamnusium</taxon>
    </lineage>
</organism>
<proteinExistence type="predicted"/>
<feature type="non-terminal residue" evidence="2">
    <location>
        <position position="304"/>
    </location>
</feature>
<comment type="caution">
    <text evidence="2">The sequence shown here is derived from an EMBL/GenBank/DDBJ whole genome shotgun (WGS) entry which is preliminary data.</text>
</comment>
<dbReference type="AlphaFoldDB" id="A0AAV8WUB2"/>
<gene>
    <name evidence="2" type="ORF">NQ314_016994</name>
</gene>
<accession>A0AAV8WUB2</accession>